<reference evidence="1 2" key="1">
    <citation type="submission" date="2018-10" db="EMBL/GenBank/DDBJ databases">
        <authorList>
            <person name="Zhang X."/>
        </authorList>
    </citation>
    <scope>NUCLEOTIDE SEQUENCE [LARGE SCALE GENOMIC DNA]</scope>
    <source>
        <strain evidence="1 2">SK-G1</strain>
    </source>
</reference>
<name>A0A3G2R8A3_9FIRM</name>
<dbReference type="Pfam" id="PF04309">
    <property type="entry name" value="G3P_antiterm"/>
    <property type="match status" value="1"/>
</dbReference>
<dbReference type="PIRSF" id="PIRSF016897">
    <property type="entry name" value="GlpP"/>
    <property type="match status" value="1"/>
</dbReference>
<dbReference type="InterPro" id="IPR013785">
    <property type="entry name" value="Aldolase_TIM"/>
</dbReference>
<dbReference type="PANTHER" id="PTHR35787">
    <property type="entry name" value="GLYCEROL UPTAKE OPERON ANTITERMINATOR REGULATORY PROTEIN"/>
    <property type="match status" value="1"/>
</dbReference>
<dbReference type="Gene3D" id="3.20.20.70">
    <property type="entry name" value="Aldolase class I"/>
    <property type="match status" value="1"/>
</dbReference>
<sequence>MGDVLSDIKKCPIIAAIRDIEKVDAALEKPLRCLFLLTGNILNIKYAVTHIKKAGKRAFVHLDLLEGISKDGMGIKYIAEEVKPDGIITTRGNLISSAKSEGIFTIQRVFILDSLAKDTAEKSINQVDPDAVEILPGVIPKIINKIHSEVHYPVIAGGLIETLDEVKAALKEGALAVSVSKEGLWDEIPYEDLEKRRKSSSGR</sequence>
<evidence type="ECO:0000313" key="2">
    <source>
        <dbReference type="Proteomes" id="UP000280960"/>
    </source>
</evidence>
<gene>
    <name evidence="1" type="ORF">D2962_14810</name>
</gene>
<organism evidence="1 2">
    <name type="scientific">Biomaibacter acetigenes</name>
    <dbReference type="NCBI Taxonomy" id="2316383"/>
    <lineage>
        <taxon>Bacteria</taxon>
        <taxon>Bacillati</taxon>
        <taxon>Bacillota</taxon>
        <taxon>Clostridia</taxon>
        <taxon>Thermosediminibacterales</taxon>
        <taxon>Tepidanaerobacteraceae</taxon>
        <taxon>Biomaibacter</taxon>
    </lineage>
</organism>
<evidence type="ECO:0000313" key="1">
    <source>
        <dbReference type="EMBL" id="AYO31700.1"/>
    </source>
</evidence>
<proteinExistence type="predicted"/>
<dbReference type="EMBL" id="CP033169">
    <property type="protein sequence ID" value="AYO31700.1"/>
    <property type="molecule type" value="Genomic_DNA"/>
</dbReference>
<dbReference type="Proteomes" id="UP000280960">
    <property type="component" value="Chromosome"/>
</dbReference>
<protein>
    <submittedName>
        <fullName evidence="1">Glycerol-3-phosphate responsive antiterminator</fullName>
    </submittedName>
</protein>
<dbReference type="GO" id="GO:0006071">
    <property type="term" value="P:glycerol metabolic process"/>
    <property type="evidence" value="ECO:0007669"/>
    <property type="project" value="InterPro"/>
</dbReference>
<dbReference type="RefSeq" id="WP_122015436.1">
    <property type="nucleotide sequence ID" value="NZ_CP033169.1"/>
</dbReference>
<keyword evidence="2" id="KW-1185">Reference proteome</keyword>
<dbReference type="AlphaFoldDB" id="A0A3G2R8A3"/>
<dbReference type="GO" id="GO:0006355">
    <property type="term" value="P:regulation of DNA-templated transcription"/>
    <property type="evidence" value="ECO:0007669"/>
    <property type="project" value="InterPro"/>
</dbReference>
<dbReference type="PANTHER" id="PTHR35787:SF1">
    <property type="entry name" value="GLYCEROL UPTAKE OPERON ANTITERMINATOR REGULATORY PROTEIN"/>
    <property type="match status" value="1"/>
</dbReference>
<dbReference type="InterPro" id="IPR006699">
    <property type="entry name" value="GlpP"/>
</dbReference>
<dbReference type="SUPFAM" id="SSF110391">
    <property type="entry name" value="GlpP-like"/>
    <property type="match status" value="1"/>
</dbReference>
<accession>A0A3G2R8A3</accession>
<dbReference type="KEGG" id="bacg:D2962_14810"/>